<name>G9ZIT9_9GAMM</name>
<reference evidence="2 3" key="1">
    <citation type="submission" date="2011-08" db="EMBL/GenBank/DDBJ databases">
        <authorList>
            <person name="Weinstock G."/>
            <person name="Sodergren E."/>
            <person name="Clifton S."/>
            <person name="Fulton L."/>
            <person name="Fulton B."/>
            <person name="Courtney L."/>
            <person name="Fronick C."/>
            <person name="Harrison M."/>
            <person name="Strong C."/>
            <person name="Farmer C."/>
            <person name="Delahaunty K."/>
            <person name="Markovic C."/>
            <person name="Hall O."/>
            <person name="Minx P."/>
            <person name="Tomlinson C."/>
            <person name="Mitreva M."/>
            <person name="Hou S."/>
            <person name="Chen J."/>
            <person name="Wollam A."/>
            <person name="Pepin K.H."/>
            <person name="Johnson M."/>
            <person name="Bhonagiri V."/>
            <person name="Zhang X."/>
            <person name="Suruliraj S."/>
            <person name="Warren W."/>
            <person name="Chinwalla A."/>
            <person name="Mardis E.R."/>
            <person name="Wilson R.K."/>
        </authorList>
    </citation>
    <scope>NUCLEOTIDE SEQUENCE [LARGE SCALE GENOMIC DNA]</scope>
    <source>
        <strain evidence="2 3">F0432</strain>
    </source>
</reference>
<sequence length="261" mass="29249">MKGVALGVTPFLLPGDCATLRAFLIGLRHLTMLRIVAILHNPAGSTGYIGNILQAQQHEFRVLCPLAGDPLPEADSFDAAIVFGGKMSANDCNTLPELLAELLWIRSVVESGKPFLGICLGAQLLAMAYGGKITRHAEHVVEIGYYHLYPTVEGFSDIFADMPERFFQWHNEGFTLPEGAVKLVASDAFPNQAFRLGAHAYGFQFHPEATPEQIRYWHTRDSEELSNPGAQTVASQWTYQERFNEDIRRWLNSFLDKWLRK</sequence>
<dbReference type="EMBL" id="AGCM01000165">
    <property type="protein sequence ID" value="EHM51064.1"/>
    <property type="molecule type" value="Genomic_DNA"/>
</dbReference>
<protein>
    <submittedName>
        <fullName evidence="2">Class I glutamine amidotransferase</fullName>
    </submittedName>
</protein>
<dbReference type="PANTHER" id="PTHR42695">
    <property type="entry name" value="GLUTAMINE AMIDOTRANSFERASE YLR126C-RELATED"/>
    <property type="match status" value="1"/>
</dbReference>
<organism evidence="2 3">
    <name type="scientific">Cardiobacterium valvarum F0432</name>
    <dbReference type="NCBI Taxonomy" id="797473"/>
    <lineage>
        <taxon>Bacteria</taxon>
        <taxon>Pseudomonadati</taxon>
        <taxon>Pseudomonadota</taxon>
        <taxon>Gammaproteobacteria</taxon>
        <taxon>Cardiobacteriales</taxon>
        <taxon>Cardiobacteriaceae</taxon>
        <taxon>Cardiobacterium</taxon>
    </lineage>
</organism>
<evidence type="ECO:0000313" key="2">
    <source>
        <dbReference type="EMBL" id="EHM51064.1"/>
    </source>
</evidence>
<dbReference type="GO" id="GO:0005829">
    <property type="term" value="C:cytosol"/>
    <property type="evidence" value="ECO:0007669"/>
    <property type="project" value="TreeGrafter"/>
</dbReference>
<evidence type="ECO:0000313" key="3">
    <source>
        <dbReference type="Proteomes" id="UP000004750"/>
    </source>
</evidence>
<dbReference type="RefSeq" id="WP_006986692.1">
    <property type="nucleotide sequence ID" value="NZ_JH417960.1"/>
</dbReference>
<comment type="caution">
    <text evidence="2">The sequence shown here is derived from an EMBL/GenBank/DDBJ whole genome shotgun (WGS) entry which is preliminary data.</text>
</comment>
<proteinExistence type="predicted"/>
<dbReference type="PROSITE" id="PS51273">
    <property type="entry name" value="GATASE_TYPE_1"/>
    <property type="match status" value="1"/>
</dbReference>
<dbReference type="Gene3D" id="3.40.50.880">
    <property type="match status" value="1"/>
</dbReference>
<feature type="domain" description="Glutamine amidotransferase" evidence="1">
    <location>
        <begin position="74"/>
        <end position="213"/>
    </location>
</feature>
<dbReference type="FunFam" id="3.40.50.880:FF:000033">
    <property type="entry name" value="Glutamine amidotransferase class-I"/>
    <property type="match status" value="1"/>
</dbReference>
<dbReference type="InterPro" id="IPR029062">
    <property type="entry name" value="Class_I_gatase-like"/>
</dbReference>
<dbReference type="PANTHER" id="PTHR42695:SF5">
    <property type="entry name" value="GLUTAMINE AMIDOTRANSFERASE YLR126C-RELATED"/>
    <property type="match status" value="1"/>
</dbReference>
<keyword evidence="2" id="KW-0808">Transferase</keyword>
<dbReference type="PATRIC" id="fig|797473.3.peg.2210"/>
<keyword evidence="2" id="KW-0315">Glutamine amidotransferase</keyword>
<dbReference type="CDD" id="cd01741">
    <property type="entry name" value="GATase1_1"/>
    <property type="match status" value="1"/>
</dbReference>
<gene>
    <name evidence="2" type="ORF">HMPREF9080_02702</name>
</gene>
<dbReference type="HOGENOM" id="CLU_054974_3_1_6"/>
<dbReference type="Proteomes" id="UP000004750">
    <property type="component" value="Unassembled WGS sequence"/>
</dbReference>
<dbReference type="GO" id="GO:0016740">
    <property type="term" value="F:transferase activity"/>
    <property type="evidence" value="ECO:0007669"/>
    <property type="project" value="UniProtKB-KW"/>
</dbReference>
<accession>G9ZIT9</accession>
<dbReference type="InterPro" id="IPR017926">
    <property type="entry name" value="GATASE"/>
</dbReference>
<evidence type="ECO:0000259" key="1">
    <source>
        <dbReference type="Pfam" id="PF00117"/>
    </source>
</evidence>
<dbReference type="Pfam" id="PF00117">
    <property type="entry name" value="GATase"/>
    <property type="match status" value="1"/>
</dbReference>
<dbReference type="SUPFAM" id="SSF52317">
    <property type="entry name" value="Class I glutamine amidotransferase-like"/>
    <property type="match status" value="1"/>
</dbReference>
<dbReference type="InterPro" id="IPR044992">
    <property type="entry name" value="ChyE-like"/>
</dbReference>
<dbReference type="STRING" id="797473.HMPREF9080_02702"/>
<dbReference type="AlphaFoldDB" id="G9ZIT9"/>